<protein>
    <submittedName>
        <fullName evidence="2">Uncharacterized protein</fullName>
    </submittedName>
</protein>
<accession>A0A0G4KGK2</accession>
<keyword evidence="1" id="KW-0175">Coiled coil</keyword>
<organism evidence="2 3">
    <name type="scientific">Verticillium longisporum</name>
    <name type="common">Verticillium dahliae var. longisporum</name>
    <dbReference type="NCBI Taxonomy" id="100787"/>
    <lineage>
        <taxon>Eukaryota</taxon>
        <taxon>Fungi</taxon>
        <taxon>Dikarya</taxon>
        <taxon>Ascomycota</taxon>
        <taxon>Pezizomycotina</taxon>
        <taxon>Sordariomycetes</taxon>
        <taxon>Hypocreomycetidae</taxon>
        <taxon>Glomerellales</taxon>
        <taxon>Plectosphaerellaceae</taxon>
        <taxon>Verticillium</taxon>
    </lineage>
</organism>
<feature type="coiled-coil region" evidence="1">
    <location>
        <begin position="468"/>
        <end position="495"/>
    </location>
</feature>
<evidence type="ECO:0000313" key="3">
    <source>
        <dbReference type="Proteomes" id="UP000045706"/>
    </source>
</evidence>
<name>A0A0G4KGK2_VERLO</name>
<sequence>MFGAKRKKLKPEEDRRRCNYVTIQGRCNQGKVTLSKDGVRFPSPYCRYHCCKKVDGAACQDMRINAKGFCQRHIQCQGQVNGTRCANAVRGYDPKEFKFCAQYHNCLALDCKNERFYSGESDLKFCADHRCTSPGCDRPKHTGPFCASHTCEAPNCLAFAVGGGGPGEPTRYCDRHRVCQHDQCERFTHARENGGLSNFCGAHYCAWDGCEQAREDAGEGEHCKAHSCIEVACVKGRTSAEGFFCKNHECDTKECRFRRWRGEYCPEHQCGKPGCAEEGTTDHYCSKHGTCSMVGCDRFRFADGSNPSTPPTLTHDIHWQQSSGANRLEPVKVDAEQSIPNLDSLLRAPSLMSRRYYIETSPSGRPQFVTLKRSRSHHHHHHHRPIEHDDCFVSREDWKALVERERCLRDANDVLTRDNYTLKCTLQATDGELRRYQAWVPQLQDRIQCLAADNAALKRSLDSAGGHSEKHYREIERLKQRLLKADREIGGLNDRLKDMLRRAGHGVQDRIDDLTGIIHDWKRKFEVRSLDSAGGHSEKHYREIERLKQRLLKADREIGGLNDRLKDMLRRAGHGVQDRIDDLTGIIHDWKRKFEVVDEHNIRLRRDLDNRNSVISEQCERIDAYERIMRRHGLVPR</sequence>
<reference evidence="3" key="1">
    <citation type="submission" date="2015-05" db="EMBL/GenBank/DDBJ databases">
        <authorList>
            <person name="Fogelqvist Johan"/>
        </authorList>
    </citation>
    <scope>NUCLEOTIDE SEQUENCE [LARGE SCALE GENOMIC DNA]</scope>
</reference>
<dbReference type="EMBL" id="CVQI01000336">
    <property type="protein sequence ID" value="CRJ94639.1"/>
    <property type="molecule type" value="Genomic_DNA"/>
</dbReference>
<feature type="coiled-coil region" evidence="1">
    <location>
        <begin position="537"/>
        <end position="564"/>
    </location>
</feature>
<evidence type="ECO:0000313" key="2">
    <source>
        <dbReference type="EMBL" id="CRJ94639.1"/>
    </source>
</evidence>
<dbReference type="AlphaFoldDB" id="A0A0G4KGK2"/>
<evidence type="ECO:0000256" key="1">
    <source>
        <dbReference type="SAM" id="Coils"/>
    </source>
</evidence>
<gene>
    <name evidence="2" type="ORF">BN1723_008562</name>
</gene>
<proteinExistence type="predicted"/>
<dbReference type="Proteomes" id="UP000045706">
    <property type="component" value="Unassembled WGS sequence"/>
</dbReference>
<dbReference type="Gene3D" id="1.10.287.1490">
    <property type="match status" value="1"/>
</dbReference>